<dbReference type="InterPro" id="IPR029058">
    <property type="entry name" value="AB_hydrolase_fold"/>
</dbReference>
<dbReference type="InterPro" id="IPR045889">
    <property type="entry name" value="MES/HNL"/>
</dbReference>
<proteinExistence type="predicted"/>
<feature type="domain" description="AB hydrolase-1" evidence="1">
    <location>
        <begin position="5"/>
        <end position="224"/>
    </location>
</feature>
<dbReference type="SUPFAM" id="SSF53474">
    <property type="entry name" value="alpha/beta-Hydrolases"/>
    <property type="match status" value="1"/>
</dbReference>
<comment type="caution">
    <text evidence="2">The sequence shown here is derived from an EMBL/GenBank/DDBJ whole genome shotgun (WGS) entry which is preliminary data.</text>
</comment>
<keyword evidence="3" id="KW-1185">Reference proteome</keyword>
<sequence>MASFLMIHGAWHGGWCFERLRMPLEARGHAMAAPDLPGMGGDARALAAATLDRWADFAIAQADALPGPVILCGHSRGGLVVSRAAERAPEAFAALVYVAALLCEDGRSLYDMMGEPQHGGFSNGLSPVADGLGVALSVQAAIPLFYSRCDPQVQAASAARLVAEPVRPLGTPVRVTPERFGRVPRHYVECIHDRVLPLATQRAMTAALPCASVTTLDSDHSPFLCIPDALAGALTTIAERTQA</sequence>
<evidence type="ECO:0000259" key="1">
    <source>
        <dbReference type="Pfam" id="PF12697"/>
    </source>
</evidence>
<dbReference type="EMBL" id="JACHKA010000001">
    <property type="protein sequence ID" value="MBB5985240.1"/>
    <property type="molecule type" value="Genomic_DNA"/>
</dbReference>
<dbReference type="Gene3D" id="3.40.50.1820">
    <property type="entry name" value="alpha/beta hydrolase"/>
    <property type="match status" value="1"/>
</dbReference>
<dbReference type="PANTHER" id="PTHR10992:SF872">
    <property type="entry name" value="METHYLESTERASE 11, CHLOROPLASTIC-RELATED"/>
    <property type="match status" value="1"/>
</dbReference>
<organism evidence="2 3">
    <name type="scientific">Sphingobium lignivorans</name>
    <dbReference type="NCBI Taxonomy" id="2735886"/>
    <lineage>
        <taxon>Bacteria</taxon>
        <taxon>Pseudomonadati</taxon>
        <taxon>Pseudomonadota</taxon>
        <taxon>Alphaproteobacteria</taxon>
        <taxon>Sphingomonadales</taxon>
        <taxon>Sphingomonadaceae</taxon>
        <taxon>Sphingobium</taxon>
    </lineage>
</organism>
<gene>
    <name evidence="2" type="ORF">HNP60_001214</name>
</gene>
<name>A0ABR6ND88_9SPHN</name>
<protein>
    <submittedName>
        <fullName evidence="2">Pimeloyl-ACP methyl ester carboxylesterase</fullName>
    </submittedName>
</protein>
<dbReference type="RefSeq" id="WP_184151386.1">
    <property type="nucleotide sequence ID" value="NZ_JACHKA010000001.1"/>
</dbReference>
<dbReference type="PANTHER" id="PTHR10992">
    <property type="entry name" value="METHYLESTERASE FAMILY MEMBER"/>
    <property type="match status" value="1"/>
</dbReference>
<reference evidence="2 3" key="1">
    <citation type="submission" date="2020-08" db="EMBL/GenBank/DDBJ databases">
        <title>Exploring microbial biodiversity for novel pathways involved in the catabolism of aromatic compounds derived from lignin.</title>
        <authorList>
            <person name="Elkins J."/>
        </authorList>
    </citation>
    <scope>NUCLEOTIDE SEQUENCE [LARGE SCALE GENOMIC DNA]</scope>
    <source>
        <strain evidence="2 3">B1D3A</strain>
    </source>
</reference>
<dbReference type="InterPro" id="IPR000073">
    <property type="entry name" value="AB_hydrolase_1"/>
</dbReference>
<evidence type="ECO:0000313" key="3">
    <source>
        <dbReference type="Proteomes" id="UP001138540"/>
    </source>
</evidence>
<accession>A0ABR6ND88</accession>
<dbReference type="Pfam" id="PF12697">
    <property type="entry name" value="Abhydrolase_6"/>
    <property type="match status" value="1"/>
</dbReference>
<evidence type="ECO:0000313" key="2">
    <source>
        <dbReference type="EMBL" id="MBB5985240.1"/>
    </source>
</evidence>
<dbReference type="Proteomes" id="UP001138540">
    <property type="component" value="Unassembled WGS sequence"/>
</dbReference>